<evidence type="ECO:0000313" key="3">
    <source>
        <dbReference type="EMBL" id="TGO72977.1"/>
    </source>
</evidence>
<feature type="coiled-coil region" evidence="1">
    <location>
        <begin position="65"/>
        <end position="99"/>
    </location>
</feature>
<name>A0A4Z1JVQ2_9HELO</name>
<evidence type="ECO:0000313" key="4">
    <source>
        <dbReference type="Proteomes" id="UP000297229"/>
    </source>
</evidence>
<feature type="region of interest" description="Disordered" evidence="2">
    <location>
        <begin position="31"/>
        <end position="51"/>
    </location>
</feature>
<proteinExistence type="predicted"/>
<gene>
    <name evidence="3" type="ORF">BELL_0402g00090</name>
</gene>
<dbReference type="AlphaFoldDB" id="A0A4Z1JVQ2"/>
<protein>
    <submittedName>
        <fullName evidence="3">Uncharacterized protein</fullName>
    </submittedName>
</protein>
<evidence type="ECO:0000256" key="1">
    <source>
        <dbReference type="SAM" id="Coils"/>
    </source>
</evidence>
<accession>A0A4Z1JVQ2</accession>
<evidence type="ECO:0000256" key="2">
    <source>
        <dbReference type="SAM" id="MobiDB-lite"/>
    </source>
</evidence>
<dbReference type="Proteomes" id="UP000297229">
    <property type="component" value="Unassembled WGS sequence"/>
</dbReference>
<organism evidence="3 4">
    <name type="scientific">Botrytis elliptica</name>
    <dbReference type="NCBI Taxonomy" id="278938"/>
    <lineage>
        <taxon>Eukaryota</taxon>
        <taxon>Fungi</taxon>
        <taxon>Dikarya</taxon>
        <taxon>Ascomycota</taxon>
        <taxon>Pezizomycotina</taxon>
        <taxon>Leotiomycetes</taxon>
        <taxon>Helotiales</taxon>
        <taxon>Sclerotiniaceae</taxon>
        <taxon>Botrytis</taxon>
    </lineage>
</organism>
<comment type="caution">
    <text evidence="3">The sequence shown here is derived from an EMBL/GenBank/DDBJ whole genome shotgun (WGS) entry which is preliminary data.</text>
</comment>
<reference evidence="3 4" key="1">
    <citation type="submission" date="2017-12" db="EMBL/GenBank/DDBJ databases">
        <title>Comparative genomics of Botrytis spp.</title>
        <authorList>
            <person name="Valero-Jimenez C.A."/>
            <person name="Tapia P."/>
            <person name="Veloso J."/>
            <person name="Silva-Moreno E."/>
            <person name="Staats M."/>
            <person name="Valdes J.H."/>
            <person name="Van Kan J.A.L."/>
        </authorList>
    </citation>
    <scope>NUCLEOTIDE SEQUENCE [LARGE SCALE GENOMIC DNA]</scope>
    <source>
        <strain evidence="3 4">Be9601</strain>
    </source>
</reference>
<dbReference type="EMBL" id="PQXM01000400">
    <property type="protein sequence ID" value="TGO72977.1"/>
    <property type="molecule type" value="Genomic_DNA"/>
</dbReference>
<keyword evidence="1" id="KW-0175">Coiled coil</keyword>
<keyword evidence="4" id="KW-1185">Reference proteome</keyword>
<sequence length="156" mass="18209">MISMISHGLFKLRPKNYELRVFYVLDSHESSPALHTPEDSGSDDTSTSPPRCTVPKTLCEFQVRNIQLNDKYTELRCQNAELKDRNDKLQEQNTQLQDGNVELRIHNAELQGEVEKDVAIAQMRERLVQPVKQDKEECEWHFLILWMIIALVLFKL</sequence>